<dbReference type="PRINTS" id="PR02045">
    <property type="entry name" value="F138DOMAIN"/>
</dbReference>
<dbReference type="Proteomes" id="UP000008225">
    <property type="component" value="Chromosome 3"/>
</dbReference>
<reference evidence="2" key="3">
    <citation type="submission" date="2025-09" db="UniProtKB">
        <authorList>
            <consortium name="Ensembl"/>
        </authorList>
    </citation>
    <scope>IDENTIFICATION</scope>
</reference>
<name>A0A8I3WDQ8_CALJA</name>
<feature type="chain" id="PRO_5035312587" description="Secreted protein" evidence="1">
    <location>
        <begin position="17"/>
        <end position="191"/>
    </location>
</feature>
<keyword evidence="3" id="KW-1185">Reference proteome</keyword>
<evidence type="ECO:0000256" key="1">
    <source>
        <dbReference type="SAM" id="SignalP"/>
    </source>
</evidence>
<dbReference type="AlphaFoldDB" id="A0A8I3WDQ8"/>
<keyword evidence="1" id="KW-0732">Signal</keyword>
<reference evidence="2 3" key="1">
    <citation type="submission" date="2009-03" db="EMBL/GenBank/DDBJ databases">
        <authorList>
            <person name="Warren W."/>
            <person name="Ye L."/>
            <person name="Minx P."/>
            <person name="Worley K."/>
            <person name="Gibbs R."/>
            <person name="Wilson R.K."/>
        </authorList>
    </citation>
    <scope>NUCLEOTIDE SEQUENCE [LARGE SCALE GENOMIC DNA]</scope>
</reference>
<accession>A0A8I3WDQ8</accession>
<evidence type="ECO:0000313" key="3">
    <source>
        <dbReference type="Proteomes" id="UP000008225"/>
    </source>
</evidence>
<feature type="signal peptide" evidence="1">
    <location>
        <begin position="1"/>
        <end position="16"/>
    </location>
</feature>
<dbReference type="Ensembl" id="ENSCJAT00000132862.1">
    <property type="protein sequence ID" value="ENSCJAP00000091890.1"/>
    <property type="gene ID" value="ENSCJAG00000075370.1"/>
</dbReference>
<sequence>MVAFLFQLFVLGRACCIFLFQQSKKQSSPAILQGALRIQKVFGWLHQSCRQMPGGREAIPRVTWLAGFSLGQSLALSPRPECNGAISAHYNLCLLGSSNSPASASSNSPDSASLIAGAIGMSHHAQVIFIFLVDMGFCHVGQAGLKLPTSGDLPTLTSQSAGITGVSHHAWLIQSSFKVKKIHTLQVSMLK</sequence>
<dbReference type="PANTHER" id="PTHR12138:SF162">
    <property type="entry name" value="CHROMOSOME UNDETERMINED SCAFFOLD_275, WHOLE GENOME SHOTGUN SEQUENCE"/>
    <property type="match status" value="1"/>
</dbReference>
<protein>
    <recommendedName>
        <fullName evidence="4">Secreted protein</fullName>
    </recommendedName>
</protein>
<evidence type="ECO:0008006" key="4">
    <source>
        <dbReference type="Google" id="ProtNLM"/>
    </source>
</evidence>
<dbReference type="GeneTree" id="ENSGT01150000286943"/>
<dbReference type="PANTHER" id="PTHR12138">
    <property type="entry name" value="PRIMATE-EXPANDED PROTEIN FAMILY"/>
    <property type="match status" value="1"/>
</dbReference>
<proteinExistence type="predicted"/>
<reference evidence="2" key="2">
    <citation type="submission" date="2025-08" db="UniProtKB">
        <authorList>
            <consortium name="Ensembl"/>
        </authorList>
    </citation>
    <scope>IDENTIFICATION</scope>
</reference>
<evidence type="ECO:0000313" key="2">
    <source>
        <dbReference type="Ensembl" id="ENSCJAP00000091890.1"/>
    </source>
</evidence>
<organism evidence="2 3">
    <name type="scientific">Callithrix jacchus</name>
    <name type="common">White-tufted-ear marmoset</name>
    <name type="synonym">Simia Jacchus</name>
    <dbReference type="NCBI Taxonomy" id="9483"/>
    <lineage>
        <taxon>Eukaryota</taxon>
        <taxon>Metazoa</taxon>
        <taxon>Chordata</taxon>
        <taxon>Craniata</taxon>
        <taxon>Vertebrata</taxon>
        <taxon>Euteleostomi</taxon>
        <taxon>Mammalia</taxon>
        <taxon>Eutheria</taxon>
        <taxon>Euarchontoglires</taxon>
        <taxon>Primates</taxon>
        <taxon>Haplorrhini</taxon>
        <taxon>Platyrrhini</taxon>
        <taxon>Cebidae</taxon>
        <taxon>Callitrichinae</taxon>
        <taxon>Callithrix</taxon>
        <taxon>Callithrix</taxon>
    </lineage>
</organism>